<dbReference type="SUPFAM" id="SSF53474">
    <property type="entry name" value="alpha/beta-Hydrolases"/>
    <property type="match status" value="1"/>
</dbReference>
<keyword evidence="3" id="KW-1185">Reference proteome</keyword>
<dbReference type="GO" id="GO:0016042">
    <property type="term" value="P:lipid catabolic process"/>
    <property type="evidence" value="ECO:0007669"/>
    <property type="project" value="InterPro"/>
</dbReference>
<dbReference type="InterPro" id="IPR002918">
    <property type="entry name" value="Lipase_EstA/Esterase_EstB"/>
</dbReference>
<name>A0A101JFB0_9ACTN</name>
<evidence type="ECO:0008006" key="4">
    <source>
        <dbReference type="Google" id="ProtNLM"/>
    </source>
</evidence>
<evidence type="ECO:0000256" key="1">
    <source>
        <dbReference type="SAM" id="MobiDB-lite"/>
    </source>
</evidence>
<organism evidence="2 3">
    <name type="scientific">Streptomyces regalis</name>
    <dbReference type="NCBI Taxonomy" id="68262"/>
    <lineage>
        <taxon>Bacteria</taxon>
        <taxon>Bacillati</taxon>
        <taxon>Actinomycetota</taxon>
        <taxon>Actinomycetes</taxon>
        <taxon>Kitasatosporales</taxon>
        <taxon>Streptomycetaceae</taxon>
        <taxon>Streptomyces</taxon>
    </lineage>
</organism>
<evidence type="ECO:0000313" key="3">
    <source>
        <dbReference type="Proteomes" id="UP000053923"/>
    </source>
</evidence>
<dbReference type="Gene3D" id="3.40.50.1820">
    <property type="entry name" value="alpha/beta hydrolase"/>
    <property type="match status" value="1"/>
</dbReference>
<proteinExistence type="predicted"/>
<reference evidence="3" key="1">
    <citation type="submission" date="2015-10" db="EMBL/GenBank/DDBJ databases">
        <authorList>
            <person name="Ju K.-S."/>
            <person name="Doroghazi J.R."/>
            <person name="Metcalf W.W."/>
        </authorList>
    </citation>
    <scope>NUCLEOTIDE SEQUENCE [LARGE SCALE GENOMIC DNA]</scope>
    <source>
        <strain evidence="3">NRRL 3151</strain>
    </source>
</reference>
<comment type="caution">
    <text evidence="2">The sequence shown here is derived from an EMBL/GenBank/DDBJ whole genome shotgun (WGS) entry which is preliminary data.</text>
</comment>
<dbReference type="PANTHER" id="PTHR32015:SF1">
    <property type="entry name" value="LIPASE"/>
    <property type="match status" value="1"/>
</dbReference>
<sequence length="289" mass="31110">MTLPPIPGVNSDSAATELVRTPERLSGNAQAGTHRIGAALDPSAAEDDWGRPPGEERPYPVVLVHGTLGDRESVWTKAVPALRAAGHRIFRLNYGELPALPRLYGLADIGESARELADFVDRVLADTGATKVDLVGHSQGGMLPHYYLKYLGGASKVRHVVGIAPSNHGVTVEGLTALVRQAPGVRGVVEEQMLFRVSPAFTQLLHDSDFVRELVAPGDTVDGVRYTVIWSTRDELVQPPRSQELAATRPGHLATNLRLQSLDPGNRATHLAMPYDPVVLRETLKALAG</sequence>
<gene>
    <name evidence="2" type="ORF">ADL12_34165</name>
</gene>
<dbReference type="EMBL" id="LLZG01000366">
    <property type="protein sequence ID" value="KUL25756.1"/>
    <property type="molecule type" value="Genomic_DNA"/>
</dbReference>
<dbReference type="AlphaFoldDB" id="A0A101JFB0"/>
<dbReference type="RefSeq" id="WP_062709475.1">
    <property type="nucleotide sequence ID" value="NZ_LLZG01000366.1"/>
</dbReference>
<dbReference type="Pfam" id="PF01674">
    <property type="entry name" value="Lipase_2"/>
    <property type="match status" value="1"/>
</dbReference>
<dbReference type="GO" id="GO:0016298">
    <property type="term" value="F:lipase activity"/>
    <property type="evidence" value="ECO:0007669"/>
    <property type="project" value="TreeGrafter"/>
</dbReference>
<feature type="region of interest" description="Disordered" evidence="1">
    <location>
        <begin position="1"/>
        <end position="54"/>
    </location>
</feature>
<accession>A0A101JFB0</accession>
<dbReference type="Proteomes" id="UP000053923">
    <property type="component" value="Unassembled WGS sequence"/>
</dbReference>
<dbReference type="OrthoDB" id="8871309at2"/>
<dbReference type="InterPro" id="IPR029058">
    <property type="entry name" value="AB_hydrolase_fold"/>
</dbReference>
<dbReference type="PANTHER" id="PTHR32015">
    <property type="entry name" value="FASTING INDUCED LIPASE"/>
    <property type="match status" value="1"/>
</dbReference>
<protein>
    <recommendedName>
        <fullName evidence="4">Lipase</fullName>
    </recommendedName>
</protein>
<evidence type="ECO:0000313" key="2">
    <source>
        <dbReference type="EMBL" id="KUL25756.1"/>
    </source>
</evidence>